<feature type="transmembrane region" description="Helical" evidence="2">
    <location>
        <begin position="96"/>
        <end position="116"/>
    </location>
</feature>
<feature type="compositionally biased region" description="Gly residues" evidence="1">
    <location>
        <begin position="199"/>
        <end position="255"/>
    </location>
</feature>
<proteinExistence type="predicted"/>
<feature type="transmembrane region" description="Helical" evidence="2">
    <location>
        <begin position="59"/>
        <end position="84"/>
    </location>
</feature>
<feature type="region of interest" description="Disordered" evidence="1">
    <location>
        <begin position="168"/>
        <end position="255"/>
    </location>
</feature>
<feature type="compositionally biased region" description="Basic and acidic residues" evidence="1">
    <location>
        <begin position="178"/>
        <end position="189"/>
    </location>
</feature>
<sequence>MSSAQLLDIVLVVAVLGWIVYRQTRWQVLDPARIWRMPIILTVIGLISLRSTPIDGDSFGTVAVLLLAGSGLLSLGVGALMGVMSQLRVAENRWQARTGWAGSLLWLVLVAVRVGVDVGANALGAKILTSTGVILVMVALNRVGRTLVLVRRADLRLIVAGRAVDTASGGPGTGYRRGPRERYRRRLGEGYRSGPGDRYAGGPGERYAGGPGERYAGGPGERYAGGPGERYAGGPGERYPGGPGESYPGGPGERY</sequence>
<dbReference type="RefSeq" id="WP_153344738.1">
    <property type="nucleotide sequence ID" value="NZ_WEGI01000009.1"/>
</dbReference>
<reference evidence="3 4" key="1">
    <citation type="submission" date="2019-10" db="EMBL/GenBank/DDBJ databases">
        <title>Nocardia macrotermitis sp. nov. and Nocardia aurantia sp. nov., isolated from the gut of fungus growing-termite Macrotermes natalensis.</title>
        <authorList>
            <person name="Benndorf R."/>
            <person name="Schwitalla J."/>
            <person name="Martin K."/>
            <person name="De Beer W."/>
            <person name="Kaster A.-K."/>
            <person name="Vollmers J."/>
            <person name="Poulsen M."/>
            <person name="Beemelmanns C."/>
        </authorList>
    </citation>
    <scope>NUCLEOTIDE SEQUENCE [LARGE SCALE GENOMIC DNA]</scope>
    <source>
        <strain evidence="3 4">RB56</strain>
    </source>
</reference>
<keyword evidence="2" id="KW-0472">Membrane</keyword>
<dbReference type="Proteomes" id="UP000431401">
    <property type="component" value="Unassembled WGS sequence"/>
</dbReference>
<feature type="transmembrane region" description="Helical" evidence="2">
    <location>
        <begin position="122"/>
        <end position="143"/>
    </location>
</feature>
<dbReference type="EMBL" id="WEGI01000009">
    <property type="protein sequence ID" value="MQY28618.1"/>
    <property type="molecule type" value="Genomic_DNA"/>
</dbReference>
<evidence type="ECO:0000256" key="1">
    <source>
        <dbReference type="SAM" id="MobiDB-lite"/>
    </source>
</evidence>
<keyword evidence="2" id="KW-0812">Transmembrane</keyword>
<protein>
    <recommendedName>
        <fullName evidence="5">DUF1453 domain-containing protein</fullName>
    </recommendedName>
</protein>
<keyword evidence="4" id="KW-1185">Reference proteome</keyword>
<gene>
    <name evidence="3" type="ORF">NRB56_42020</name>
</gene>
<dbReference type="OrthoDB" id="4878571at2"/>
<comment type="caution">
    <text evidence="3">The sequence shown here is derived from an EMBL/GenBank/DDBJ whole genome shotgun (WGS) entry which is preliminary data.</text>
</comment>
<evidence type="ECO:0000313" key="3">
    <source>
        <dbReference type="EMBL" id="MQY28618.1"/>
    </source>
</evidence>
<feature type="transmembrane region" description="Helical" evidence="2">
    <location>
        <begin position="34"/>
        <end position="53"/>
    </location>
</feature>
<feature type="transmembrane region" description="Helical" evidence="2">
    <location>
        <begin position="6"/>
        <end position="22"/>
    </location>
</feature>
<evidence type="ECO:0000313" key="4">
    <source>
        <dbReference type="Proteomes" id="UP000431401"/>
    </source>
</evidence>
<evidence type="ECO:0008006" key="5">
    <source>
        <dbReference type="Google" id="ProtNLM"/>
    </source>
</evidence>
<dbReference type="AlphaFoldDB" id="A0A7K0DSR3"/>
<name>A0A7K0DSR3_9NOCA</name>
<accession>A0A7K0DSR3</accession>
<keyword evidence="2" id="KW-1133">Transmembrane helix</keyword>
<organism evidence="3 4">
    <name type="scientific">Nocardia aurantia</name>
    <dbReference type="NCBI Taxonomy" id="2585199"/>
    <lineage>
        <taxon>Bacteria</taxon>
        <taxon>Bacillati</taxon>
        <taxon>Actinomycetota</taxon>
        <taxon>Actinomycetes</taxon>
        <taxon>Mycobacteriales</taxon>
        <taxon>Nocardiaceae</taxon>
        <taxon>Nocardia</taxon>
    </lineage>
</organism>
<evidence type="ECO:0000256" key="2">
    <source>
        <dbReference type="SAM" id="Phobius"/>
    </source>
</evidence>